<dbReference type="Gene3D" id="1.25.40.790">
    <property type="match status" value="1"/>
</dbReference>
<dbReference type="GO" id="GO:0017148">
    <property type="term" value="P:negative regulation of translation"/>
    <property type="evidence" value="ECO:0007669"/>
    <property type="project" value="InterPro"/>
</dbReference>
<dbReference type="EMBL" id="CATQJA010001757">
    <property type="protein sequence ID" value="CAJ0568532.1"/>
    <property type="molecule type" value="Genomic_DNA"/>
</dbReference>
<name>A0AA36CHL6_9BILA</name>
<comment type="caution">
    <text evidence="2">The sequence shown here is derived from an EMBL/GenBank/DDBJ whole genome shotgun (WGS) entry which is preliminary data.</text>
</comment>
<dbReference type="PANTHER" id="PTHR13162:SF8">
    <property type="entry name" value="CCR4-NOT TRANSCRIPTION COMPLEX SUBUNIT 1"/>
    <property type="match status" value="1"/>
</dbReference>
<feature type="non-terminal residue" evidence="2">
    <location>
        <position position="1"/>
    </location>
</feature>
<dbReference type="GO" id="GO:0060090">
    <property type="term" value="F:molecular adaptor activity"/>
    <property type="evidence" value="ECO:0007669"/>
    <property type="project" value="TreeGrafter"/>
</dbReference>
<proteinExistence type="predicted"/>
<sequence length="321" mass="36157">MQAVETFSPNRRSAPKSTAESPDLKNSISKRCQLAELLRDPLFAAEAKRSAKRHIREAGPWPEVPEAPQLAEASLGAGQREQEFPEWAMKVLEETFVSEPESHQLVEMPRLDPKLYSALIIRVERVFREWIRMCGMGEVDQNPHSSLAHIIQEIHADGLMSSDLMIASFFRICIDICVIKYHAMTVETKRSLRPQQPALAIEAFVKLVCSILRLSDPSLPSTKINLARQFLNIVANCALLEAKKHGPSFDAGPFYRILLGTYTGVMRPGDGIDRIRNGVRDDFRKTLQLLRSRLSPDLPSSWLDVLNDLTVPSIQPHPTQM</sequence>
<dbReference type="PANTHER" id="PTHR13162">
    <property type="entry name" value="CCR4-NOT TRANSCRIPTION COMPLEX"/>
    <property type="match status" value="1"/>
</dbReference>
<protein>
    <submittedName>
        <fullName evidence="2">Uncharacterized protein</fullName>
    </submittedName>
</protein>
<feature type="region of interest" description="Disordered" evidence="1">
    <location>
        <begin position="1"/>
        <end position="27"/>
    </location>
</feature>
<dbReference type="GO" id="GO:0000932">
    <property type="term" value="C:P-body"/>
    <property type="evidence" value="ECO:0007669"/>
    <property type="project" value="TreeGrafter"/>
</dbReference>
<evidence type="ECO:0000313" key="2">
    <source>
        <dbReference type="EMBL" id="CAJ0568532.1"/>
    </source>
</evidence>
<dbReference type="InterPro" id="IPR040398">
    <property type="entry name" value="Not1"/>
</dbReference>
<evidence type="ECO:0000256" key="1">
    <source>
        <dbReference type="SAM" id="MobiDB-lite"/>
    </source>
</evidence>
<keyword evidence="3" id="KW-1185">Reference proteome</keyword>
<evidence type="ECO:0000313" key="3">
    <source>
        <dbReference type="Proteomes" id="UP001177023"/>
    </source>
</evidence>
<gene>
    <name evidence="2" type="ORF">MSPICULIGERA_LOCUS7049</name>
</gene>
<dbReference type="GO" id="GO:0030015">
    <property type="term" value="C:CCR4-NOT core complex"/>
    <property type="evidence" value="ECO:0007669"/>
    <property type="project" value="InterPro"/>
</dbReference>
<dbReference type="Proteomes" id="UP001177023">
    <property type="component" value="Unassembled WGS sequence"/>
</dbReference>
<dbReference type="AlphaFoldDB" id="A0AA36CHL6"/>
<accession>A0AA36CHL6</accession>
<reference evidence="2" key="1">
    <citation type="submission" date="2023-06" db="EMBL/GenBank/DDBJ databases">
        <authorList>
            <person name="Delattre M."/>
        </authorList>
    </citation>
    <scope>NUCLEOTIDE SEQUENCE</scope>
    <source>
        <strain evidence="2">AF72</strain>
    </source>
</reference>
<dbReference type="GO" id="GO:0000288">
    <property type="term" value="P:nuclear-transcribed mRNA catabolic process, deadenylation-dependent decay"/>
    <property type="evidence" value="ECO:0007669"/>
    <property type="project" value="TreeGrafter"/>
</dbReference>
<organism evidence="2 3">
    <name type="scientific">Mesorhabditis spiculigera</name>
    <dbReference type="NCBI Taxonomy" id="96644"/>
    <lineage>
        <taxon>Eukaryota</taxon>
        <taxon>Metazoa</taxon>
        <taxon>Ecdysozoa</taxon>
        <taxon>Nematoda</taxon>
        <taxon>Chromadorea</taxon>
        <taxon>Rhabditida</taxon>
        <taxon>Rhabditina</taxon>
        <taxon>Rhabditomorpha</taxon>
        <taxon>Rhabditoidea</taxon>
        <taxon>Rhabditidae</taxon>
        <taxon>Mesorhabditinae</taxon>
        <taxon>Mesorhabditis</taxon>
    </lineage>
</organism>